<feature type="transmembrane region" description="Helical" evidence="1">
    <location>
        <begin position="178"/>
        <end position="206"/>
    </location>
</feature>
<feature type="transmembrane region" description="Helical" evidence="1">
    <location>
        <begin position="149"/>
        <end position="166"/>
    </location>
</feature>
<proteinExistence type="predicted"/>
<evidence type="ECO:0000313" key="2">
    <source>
        <dbReference type="EMBL" id="NYD41551.1"/>
    </source>
</evidence>
<name>A0A7Y9E647_9ACTN</name>
<keyword evidence="1" id="KW-1133">Transmembrane helix</keyword>
<feature type="transmembrane region" description="Helical" evidence="1">
    <location>
        <begin position="322"/>
        <end position="345"/>
    </location>
</feature>
<dbReference type="Proteomes" id="UP000535511">
    <property type="component" value="Unassembled WGS sequence"/>
</dbReference>
<sequence length="607" mass="65957">MTGLHERTAARLVRHDRVVQAALAMVAAQLLFRAWATYGAWFFGDDFAFISRMNNLGLAPGVAARPYAGHVMPAGMYLTWLTDLVAPFDFRVPATVLLAMQALADAGLLVLLLRLFGARRGILPPLALYLFCAISMPIAIWWAAGVNQLPMQVVWFWALACHVSYLRRGRVRHAVHACLWLLAGLAFYEKTLLVVGGLALFSLCYFARGSLPARVRWLWQRYRAGIVLYAVISCGYLAGYVVVGLNFSPARANNDALPQVVSNMVVHAWAAAMAGGPLHWQYFQQGAVPQPNILVALAGVALVVLVAREIRRCRTRSLRAWLLPGFFLGSSILLVTAGRVSFVGAQISLDYRYQGELAAVTAVALGCAVLPIRGAVECAEPRAASELLDHPSRVAALVSVVSVLATVSSAQYAVHWQDANIARPYFSHLLGDLEQAPAPVPLIDDAVPDTIMWPIGYPLNLQSYLLRDFRDRTDFTEIATDRLSMVDGHGHVEPAVVPVARRAPTGPHGSCGYRIRASGRTIPLNGPVAYGGWWVRIGYLASAASPVRVVAGDAAYTTTVQPGVHALYLRGGIQFDQVRISGLGENVTVCTNDVTVGRPVPRTEFHP</sequence>
<dbReference type="RefSeq" id="WP_179663282.1">
    <property type="nucleotide sequence ID" value="NZ_JACCBG010000001.1"/>
</dbReference>
<feature type="transmembrane region" description="Helical" evidence="1">
    <location>
        <begin position="125"/>
        <end position="143"/>
    </location>
</feature>
<organism evidence="2 3">
    <name type="scientific">Nocardioides panaciterrulae</name>
    <dbReference type="NCBI Taxonomy" id="661492"/>
    <lineage>
        <taxon>Bacteria</taxon>
        <taxon>Bacillati</taxon>
        <taxon>Actinomycetota</taxon>
        <taxon>Actinomycetes</taxon>
        <taxon>Propionibacteriales</taxon>
        <taxon>Nocardioidaceae</taxon>
        <taxon>Nocardioides</taxon>
    </lineage>
</organism>
<keyword evidence="3" id="KW-1185">Reference proteome</keyword>
<keyword evidence="1" id="KW-0812">Transmembrane</keyword>
<feature type="transmembrane region" description="Helical" evidence="1">
    <location>
        <begin position="21"/>
        <end position="43"/>
    </location>
</feature>
<feature type="transmembrane region" description="Helical" evidence="1">
    <location>
        <begin position="260"/>
        <end position="280"/>
    </location>
</feature>
<feature type="transmembrane region" description="Helical" evidence="1">
    <location>
        <begin position="90"/>
        <end position="113"/>
    </location>
</feature>
<keyword evidence="1" id="KW-0472">Membrane</keyword>
<gene>
    <name evidence="2" type="ORF">BJZ21_001634</name>
</gene>
<protein>
    <submittedName>
        <fullName evidence="2">Uncharacterized protein</fullName>
    </submittedName>
</protein>
<accession>A0A7Y9E647</accession>
<feature type="transmembrane region" description="Helical" evidence="1">
    <location>
        <begin position="226"/>
        <end position="248"/>
    </location>
</feature>
<dbReference type="EMBL" id="JACCBG010000001">
    <property type="protein sequence ID" value="NYD41551.1"/>
    <property type="molecule type" value="Genomic_DNA"/>
</dbReference>
<evidence type="ECO:0000256" key="1">
    <source>
        <dbReference type="SAM" id="Phobius"/>
    </source>
</evidence>
<evidence type="ECO:0000313" key="3">
    <source>
        <dbReference type="Proteomes" id="UP000535511"/>
    </source>
</evidence>
<feature type="transmembrane region" description="Helical" evidence="1">
    <location>
        <begin position="292"/>
        <end position="310"/>
    </location>
</feature>
<reference evidence="2 3" key="1">
    <citation type="submission" date="2020-07" db="EMBL/GenBank/DDBJ databases">
        <title>Sequencing the genomes of 1000 actinobacteria strains.</title>
        <authorList>
            <person name="Klenk H.-P."/>
        </authorList>
    </citation>
    <scope>NUCLEOTIDE SEQUENCE [LARGE SCALE GENOMIC DNA]</scope>
    <source>
        <strain evidence="2 3">DSM 21350</strain>
    </source>
</reference>
<dbReference type="AlphaFoldDB" id="A0A7Y9E647"/>
<comment type="caution">
    <text evidence="2">The sequence shown here is derived from an EMBL/GenBank/DDBJ whole genome shotgun (WGS) entry which is preliminary data.</text>
</comment>